<gene>
    <name evidence="2" type="ORF">P4R38_12730</name>
</gene>
<dbReference type="EMBL" id="JAROAV010000031">
    <property type="protein sequence ID" value="MDF8265113.1"/>
    <property type="molecule type" value="Genomic_DNA"/>
</dbReference>
<protein>
    <submittedName>
        <fullName evidence="2">DUF6463 family protein</fullName>
    </submittedName>
</protein>
<name>A0ABT6C850_9MICO</name>
<comment type="caution">
    <text evidence="2">The sequence shown here is derived from an EMBL/GenBank/DDBJ whole genome shotgun (WGS) entry which is preliminary data.</text>
</comment>
<dbReference type="Proteomes" id="UP001528912">
    <property type="component" value="Unassembled WGS sequence"/>
</dbReference>
<dbReference type="RefSeq" id="WP_277192442.1">
    <property type="nucleotide sequence ID" value="NZ_JAROAV010000031.1"/>
</dbReference>
<sequence>MTTDISRPLPAQDSPAPAHAPWAARSLAVIGAVHVAMTPLLYGDAVSGIVRGGVIGQVDADPALLDERSAAFWYATAGLAALLLAAHVRDLERRGPLPAYVSLGLVGLTVWGVALVPVSGFWAFTVPAAIAWRRRRR</sequence>
<feature type="transmembrane region" description="Helical" evidence="1">
    <location>
        <begin position="108"/>
        <end position="132"/>
    </location>
</feature>
<dbReference type="InterPro" id="IPR045590">
    <property type="entry name" value="DUF6463"/>
</dbReference>
<dbReference type="Pfam" id="PF20064">
    <property type="entry name" value="DUF6463"/>
    <property type="match status" value="1"/>
</dbReference>
<evidence type="ECO:0000256" key="1">
    <source>
        <dbReference type="SAM" id="Phobius"/>
    </source>
</evidence>
<organism evidence="2 3">
    <name type="scientific">Luteipulveratus flavus</name>
    <dbReference type="NCBI Taxonomy" id="3031728"/>
    <lineage>
        <taxon>Bacteria</taxon>
        <taxon>Bacillati</taxon>
        <taxon>Actinomycetota</taxon>
        <taxon>Actinomycetes</taxon>
        <taxon>Micrococcales</taxon>
        <taxon>Dermacoccaceae</taxon>
        <taxon>Luteipulveratus</taxon>
    </lineage>
</organism>
<feature type="transmembrane region" description="Helical" evidence="1">
    <location>
        <begin position="71"/>
        <end position="88"/>
    </location>
</feature>
<proteinExistence type="predicted"/>
<keyword evidence="3" id="KW-1185">Reference proteome</keyword>
<keyword evidence="1" id="KW-0812">Transmembrane</keyword>
<reference evidence="2 3" key="1">
    <citation type="submission" date="2023-03" db="EMBL/GenBank/DDBJ databases">
        <title>YIM 133296 draft genome.</title>
        <authorList>
            <person name="Xiong L."/>
        </authorList>
    </citation>
    <scope>NUCLEOTIDE SEQUENCE [LARGE SCALE GENOMIC DNA]</scope>
    <source>
        <strain evidence="2 3">YIM 133296</strain>
    </source>
</reference>
<accession>A0ABT6C850</accession>
<evidence type="ECO:0000313" key="2">
    <source>
        <dbReference type="EMBL" id="MDF8265113.1"/>
    </source>
</evidence>
<keyword evidence="1" id="KW-1133">Transmembrane helix</keyword>
<keyword evidence="1" id="KW-0472">Membrane</keyword>
<evidence type="ECO:0000313" key="3">
    <source>
        <dbReference type="Proteomes" id="UP001528912"/>
    </source>
</evidence>